<dbReference type="Gene3D" id="1.10.760.10">
    <property type="entry name" value="Cytochrome c-like domain"/>
    <property type="match status" value="2"/>
</dbReference>
<evidence type="ECO:0000313" key="8">
    <source>
        <dbReference type="Proteomes" id="UP001453229"/>
    </source>
</evidence>
<reference evidence="7 8" key="1">
    <citation type="submission" date="2024-04" db="EMBL/GenBank/DDBJ databases">
        <title>Salinicola lusitanus LLJ914,a marine bacterium isolated from the Okinawa Trough.</title>
        <authorList>
            <person name="Li J."/>
        </authorList>
    </citation>
    <scope>NUCLEOTIDE SEQUENCE [LARGE SCALE GENOMIC DNA]</scope>
    <source>
        <strain evidence="7 8">LLJ914</strain>
    </source>
</reference>
<feature type="domain" description="Cytochrome c" evidence="6">
    <location>
        <begin position="150"/>
        <end position="240"/>
    </location>
</feature>
<dbReference type="SUPFAM" id="SSF46626">
    <property type="entry name" value="Cytochrome c"/>
    <property type="match status" value="2"/>
</dbReference>
<dbReference type="RefSeq" id="WP_342594235.1">
    <property type="nucleotide sequence ID" value="NZ_CP151919.1"/>
</dbReference>
<dbReference type="PANTHER" id="PTHR33751">
    <property type="entry name" value="CBB3-TYPE CYTOCHROME C OXIDASE SUBUNIT FIXP"/>
    <property type="match status" value="1"/>
</dbReference>
<evidence type="ECO:0000256" key="3">
    <source>
        <dbReference type="ARBA" id="ARBA00023004"/>
    </source>
</evidence>
<gene>
    <name evidence="7" type="ORF">AAGT95_14285</name>
</gene>
<evidence type="ECO:0000256" key="4">
    <source>
        <dbReference type="PROSITE-ProRule" id="PRU00433"/>
    </source>
</evidence>
<evidence type="ECO:0000256" key="1">
    <source>
        <dbReference type="ARBA" id="ARBA00022617"/>
    </source>
</evidence>
<name>A0ABZ3CPB7_9GAMM</name>
<dbReference type="PANTHER" id="PTHR33751:SF11">
    <property type="entry name" value="BLL4483 PROTEIN"/>
    <property type="match status" value="1"/>
</dbReference>
<evidence type="ECO:0000256" key="5">
    <source>
        <dbReference type="SAM" id="MobiDB-lite"/>
    </source>
</evidence>
<feature type="region of interest" description="Disordered" evidence="5">
    <location>
        <begin position="237"/>
        <end position="269"/>
    </location>
</feature>
<dbReference type="InterPro" id="IPR009056">
    <property type="entry name" value="Cyt_c-like_dom"/>
</dbReference>
<feature type="region of interest" description="Disordered" evidence="5">
    <location>
        <begin position="31"/>
        <end position="62"/>
    </location>
</feature>
<feature type="domain" description="Cytochrome c" evidence="6">
    <location>
        <begin position="54"/>
        <end position="139"/>
    </location>
</feature>
<protein>
    <submittedName>
        <fullName evidence="7">C-type cytochrome</fullName>
    </submittedName>
</protein>
<dbReference type="EMBL" id="CP151919">
    <property type="protein sequence ID" value="XAD53005.1"/>
    <property type="molecule type" value="Genomic_DNA"/>
</dbReference>
<evidence type="ECO:0000259" key="6">
    <source>
        <dbReference type="PROSITE" id="PS51007"/>
    </source>
</evidence>
<organism evidence="7 8">
    <name type="scientific">Salinicola lusitanus</name>
    <dbReference type="NCBI Taxonomy" id="1949085"/>
    <lineage>
        <taxon>Bacteria</taxon>
        <taxon>Pseudomonadati</taxon>
        <taxon>Pseudomonadota</taxon>
        <taxon>Gammaproteobacteria</taxon>
        <taxon>Oceanospirillales</taxon>
        <taxon>Halomonadaceae</taxon>
        <taxon>Salinicola</taxon>
    </lineage>
</organism>
<evidence type="ECO:0000256" key="2">
    <source>
        <dbReference type="ARBA" id="ARBA00022723"/>
    </source>
</evidence>
<dbReference type="Pfam" id="PF00034">
    <property type="entry name" value="Cytochrom_C"/>
    <property type="match status" value="1"/>
</dbReference>
<evidence type="ECO:0000313" key="7">
    <source>
        <dbReference type="EMBL" id="XAD53005.1"/>
    </source>
</evidence>
<feature type="compositionally biased region" description="Polar residues" evidence="5">
    <location>
        <begin position="260"/>
        <end position="269"/>
    </location>
</feature>
<keyword evidence="2 4" id="KW-0479">Metal-binding</keyword>
<keyword evidence="3 4" id="KW-0408">Iron</keyword>
<accession>A0ABZ3CPB7</accession>
<keyword evidence="8" id="KW-1185">Reference proteome</keyword>
<dbReference type="InterPro" id="IPR036909">
    <property type="entry name" value="Cyt_c-like_dom_sf"/>
</dbReference>
<proteinExistence type="predicted"/>
<dbReference type="InterPro" id="IPR050597">
    <property type="entry name" value="Cytochrome_c_Oxidase_Subunit"/>
</dbReference>
<dbReference type="Proteomes" id="UP001453229">
    <property type="component" value="Chromosome"/>
</dbReference>
<keyword evidence="1 4" id="KW-0349">Heme</keyword>
<sequence length="269" mass="28352">MKSGRVFPLLLSALLITVGGGYWLLSSAGTSSADTRTTLPDPKIAQRYAEKPNPLGDEGVADLVGSGSNDEWACSSCHGEGGEGSLNVPRLAGLPAGYLIKQLNDYQSGARYNDNMQFVVKGLSSDELIALGHYYAGLETPPSAKPAFNGDLDRGRQLALEGDWSIDAPACFSCHGSSGWGVGEIFPGLAGQHPVYTFTQLNDWHNGDRSNSPIGLMKSVAGQLSRQDMQSVSDYLAGLVPPQPRTEGNAANPVDGSADQAHQSGDNDE</sequence>
<dbReference type="PROSITE" id="PS51007">
    <property type="entry name" value="CYTC"/>
    <property type="match status" value="2"/>
</dbReference>